<keyword evidence="3" id="KW-0862">Zinc</keyword>
<reference evidence="7" key="1">
    <citation type="submission" date="2023-07" db="EMBL/GenBank/DDBJ databases">
        <title>Shewanella mangrovi sp. nov., an acetaldehyde- degrading bacterium isolated from mangrove sediment.</title>
        <authorList>
            <person name="Liu Y."/>
        </authorList>
    </citation>
    <scope>NUCLEOTIDE SEQUENCE [LARGE SCALE GENOMIC DNA]</scope>
    <source>
        <strain evidence="7">C32</strain>
    </source>
</reference>
<evidence type="ECO:0000256" key="3">
    <source>
        <dbReference type="ARBA" id="ARBA00022833"/>
    </source>
</evidence>
<organism evidence="6 7">
    <name type="scientific">Shewanella electrica</name>
    <dbReference type="NCBI Taxonomy" id="515560"/>
    <lineage>
        <taxon>Bacteria</taxon>
        <taxon>Pseudomonadati</taxon>
        <taxon>Pseudomonadota</taxon>
        <taxon>Gammaproteobacteria</taxon>
        <taxon>Alteromonadales</taxon>
        <taxon>Shewanellaceae</taxon>
        <taxon>Shewanella</taxon>
    </lineage>
</organism>
<gene>
    <name evidence="6" type="ORF">L9G74_04360</name>
</gene>
<evidence type="ECO:0000313" key="7">
    <source>
        <dbReference type="Proteomes" id="UP001201549"/>
    </source>
</evidence>
<proteinExistence type="inferred from homology"/>
<evidence type="ECO:0000256" key="1">
    <source>
        <dbReference type="ARBA" id="ARBA00005495"/>
    </source>
</evidence>
<comment type="similarity">
    <text evidence="1">Belongs to the Gfa family.</text>
</comment>
<dbReference type="EMBL" id="JAKOGG010000002">
    <property type="protein sequence ID" value="MCS4555660.1"/>
    <property type="molecule type" value="Genomic_DNA"/>
</dbReference>
<dbReference type="InterPro" id="IPR011057">
    <property type="entry name" value="Mss4-like_sf"/>
</dbReference>
<dbReference type="Gene3D" id="3.90.1590.10">
    <property type="entry name" value="glutathione-dependent formaldehyde- activating enzyme (gfa)"/>
    <property type="match status" value="1"/>
</dbReference>
<dbReference type="PROSITE" id="PS51891">
    <property type="entry name" value="CENP_V_GFA"/>
    <property type="match status" value="1"/>
</dbReference>
<feature type="domain" description="CENP-V/GFA" evidence="5">
    <location>
        <begin position="5"/>
        <end position="120"/>
    </location>
</feature>
<keyword evidence="2" id="KW-0479">Metal-binding</keyword>
<dbReference type="PANTHER" id="PTHR33337:SF40">
    <property type="entry name" value="CENP-V_GFA DOMAIN-CONTAINING PROTEIN-RELATED"/>
    <property type="match status" value="1"/>
</dbReference>
<keyword evidence="4" id="KW-0456">Lyase</keyword>
<evidence type="ECO:0000256" key="2">
    <source>
        <dbReference type="ARBA" id="ARBA00022723"/>
    </source>
</evidence>
<dbReference type="RefSeq" id="WP_238895052.1">
    <property type="nucleotide sequence ID" value="NZ_JAKOGG010000002.1"/>
</dbReference>
<evidence type="ECO:0000313" key="6">
    <source>
        <dbReference type="EMBL" id="MCS4555660.1"/>
    </source>
</evidence>
<evidence type="ECO:0000259" key="5">
    <source>
        <dbReference type="PROSITE" id="PS51891"/>
    </source>
</evidence>
<dbReference type="SUPFAM" id="SSF51316">
    <property type="entry name" value="Mss4-like"/>
    <property type="match status" value="1"/>
</dbReference>
<comment type="caution">
    <text evidence="6">The sequence shown here is derived from an EMBL/GenBank/DDBJ whole genome shotgun (WGS) entry which is preliminary data.</text>
</comment>
<accession>A0ABT2FJ22</accession>
<dbReference type="InterPro" id="IPR006913">
    <property type="entry name" value="CENP-V/GFA"/>
</dbReference>
<dbReference type="PANTHER" id="PTHR33337">
    <property type="entry name" value="GFA DOMAIN-CONTAINING PROTEIN"/>
    <property type="match status" value="1"/>
</dbReference>
<dbReference type="Proteomes" id="UP001201549">
    <property type="component" value="Unassembled WGS sequence"/>
</dbReference>
<name>A0ABT2FJ22_9GAMM</name>
<protein>
    <submittedName>
        <fullName evidence="6">GFA family protein</fullName>
    </submittedName>
</protein>
<keyword evidence="7" id="KW-1185">Reference proteome</keyword>
<dbReference type="Pfam" id="PF04828">
    <property type="entry name" value="GFA"/>
    <property type="match status" value="1"/>
</dbReference>
<evidence type="ECO:0000256" key="4">
    <source>
        <dbReference type="ARBA" id="ARBA00023239"/>
    </source>
</evidence>
<sequence>MSATYRGTCLCGSVTFELCGEFQSFYLCHCHRCQKDTGSAHAANLFASGQLTWLSGERDVKTYQHANSRHVKSFCQHCGSAVPTAAVVNDWVMVPAGSLDSAVDIAPTAKIFMASAADWSRCLADVASYAGFSDTATS</sequence>